<feature type="transmembrane region" description="Helical" evidence="8">
    <location>
        <begin position="315"/>
        <end position="342"/>
    </location>
</feature>
<protein>
    <submittedName>
        <fullName evidence="10">Magnesium transporter</fullName>
    </submittedName>
</protein>
<dbReference type="Gene3D" id="1.25.60.10">
    <property type="entry name" value="MgtE N-terminal domain-like"/>
    <property type="match status" value="1"/>
</dbReference>
<dbReference type="InterPro" id="IPR046342">
    <property type="entry name" value="CBS_dom_sf"/>
</dbReference>
<dbReference type="SUPFAM" id="SSF158791">
    <property type="entry name" value="MgtE N-terminal domain-like"/>
    <property type="match status" value="1"/>
</dbReference>
<dbReference type="Pfam" id="PF01769">
    <property type="entry name" value="MgtE"/>
    <property type="match status" value="1"/>
</dbReference>
<evidence type="ECO:0000256" key="4">
    <source>
        <dbReference type="ARBA" id="ARBA00022692"/>
    </source>
</evidence>
<dbReference type="InterPro" id="IPR036739">
    <property type="entry name" value="SLC41_membr_dom_sf"/>
</dbReference>
<evidence type="ECO:0000256" key="8">
    <source>
        <dbReference type="SAM" id="Phobius"/>
    </source>
</evidence>
<evidence type="ECO:0000256" key="2">
    <source>
        <dbReference type="ARBA" id="ARBA00009749"/>
    </source>
</evidence>
<evidence type="ECO:0000313" key="11">
    <source>
        <dbReference type="Proteomes" id="UP001169069"/>
    </source>
</evidence>
<dbReference type="RefSeq" id="WP_289413914.1">
    <property type="nucleotide sequence ID" value="NZ_JAQIBD010000002.1"/>
</dbReference>
<accession>A0ABT7QZ81</accession>
<keyword evidence="11" id="KW-1185">Reference proteome</keyword>
<keyword evidence="5" id="KW-0460">Magnesium</keyword>
<dbReference type="Gene3D" id="1.10.357.20">
    <property type="entry name" value="SLC41 divalent cation transporters, integral membrane domain"/>
    <property type="match status" value="1"/>
</dbReference>
<comment type="similarity">
    <text evidence="2">Belongs to the SLC41A transporter family.</text>
</comment>
<dbReference type="PANTHER" id="PTHR41394:SF5">
    <property type="entry name" value="SLC41A_MGTE INTEGRAL MEMBRANE DOMAIN-CONTAINING PROTEIN"/>
    <property type="match status" value="1"/>
</dbReference>
<dbReference type="Proteomes" id="UP001169069">
    <property type="component" value="Unassembled WGS sequence"/>
</dbReference>
<dbReference type="SUPFAM" id="SSF54631">
    <property type="entry name" value="CBS-domain pair"/>
    <property type="match status" value="1"/>
</dbReference>
<reference evidence="10" key="1">
    <citation type="submission" date="2023-01" db="EMBL/GenBank/DDBJ databases">
        <title>Sulfurovum sp. zt1-1 genome assembly.</title>
        <authorList>
            <person name="Wang J."/>
        </authorList>
    </citation>
    <scope>NUCLEOTIDE SEQUENCE</scope>
    <source>
        <strain evidence="10">Zt1-1</strain>
    </source>
</reference>
<dbReference type="Pfam" id="PF03448">
    <property type="entry name" value="MgtE_N"/>
    <property type="match status" value="1"/>
</dbReference>
<dbReference type="SMART" id="SM00924">
    <property type="entry name" value="MgtE_N"/>
    <property type="match status" value="1"/>
</dbReference>
<comment type="subcellular location">
    <subcellularLocation>
        <location evidence="1">Membrane</location>
        <topology evidence="1">Multi-pass membrane protein</topology>
    </subcellularLocation>
</comment>
<feature type="domain" description="Magnesium transporter MgtE intracellular" evidence="9">
    <location>
        <begin position="27"/>
        <end position="136"/>
    </location>
</feature>
<feature type="transmembrane region" description="Helical" evidence="8">
    <location>
        <begin position="290"/>
        <end position="309"/>
    </location>
</feature>
<evidence type="ECO:0000256" key="5">
    <source>
        <dbReference type="ARBA" id="ARBA00022842"/>
    </source>
</evidence>
<dbReference type="InterPro" id="IPR000644">
    <property type="entry name" value="CBS_dom"/>
</dbReference>
<evidence type="ECO:0000256" key="1">
    <source>
        <dbReference type="ARBA" id="ARBA00004141"/>
    </source>
</evidence>
<dbReference type="SUPFAM" id="SSF161093">
    <property type="entry name" value="MgtE membrane domain-like"/>
    <property type="match status" value="1"/>
</dbReference>
<feature type="transmembrane region" description="Helical" evidence="8">
    <location>
        <begin position="424"/>
        <end position="447"/>
    </location>
</feature>
<keyword evidence="4 8" id="KW-0812">Transmembrane</keyword>
<evidence type="ECO:0000313" key="10">
    <source>
        <dbReference type="EMBL" id="MDM5272160.1"/>
    </source>
</evidence>
<dbReference type="InterPro" id="IPR038076">
    <property type="entry name" value="MgtE_N_sf"/>
</dbReference>
<keyword evidence="7 8" id="KW-0472">Membrane</keyword>
<keyword evidence="6 8" id="KW-1133">Transmembrane helix</keyword>
<gene>
    <name evidence="10" type="ORF">PGH07_08205</name>
</gene>
<dbReference type="Pfam" id="PF00571">
    <property type="entry name" value="CBS"/>
    <property type="match status" value="1"/>
</dbReference>
<dbReference type="Gene3D" id="3.10.580.10">
    <property type="entry name" value="CBS-domain"/>
    <property type="match status" value="1"/>
</dbReference>
<evidence type="ECO:0000256" key="3">
    <source>
        <dbReference type="ARBA" id="ARBA00022448"/>
    </source>
</evidence>
<sequence length="452" mass="50488">MGSESTDIKSLDLYLEKLEKGTYDVHMSDADHADFLEILKQHDEEKFFTYINLLSVELRAEILMELPLPFQVDYIEESDEVRLSEIIEALDSDDATNFYLTIAKKEKEKSQKVFELLSQKRQDTISDLITYPEDQAGALMQTELFMVPSYKSIDEGKALLARLKKEGIGTVQSAFITDERGKFIKTIPIDDLLLESSDQTFDQIIDRYPESYSVLAHESIDKVIESVSKYDLTTLAVLDNKGNLLGRITHDDALDVMQRRATGQIYNLSRVHKDEEVQESFVKSTQTRSIWLAINLINAIIASLVIGVFEHTLSAIIELAILLPIVANMAGTASVQTMTVIIRQMALGNINFTLLRPIFLKELRIAVANGVIFGVMSSIAAHVWFGNMHVSVAIGLSMFVSFVLAGLLGTTVPIALKKMNFDPAVASSVIVITAVDIIGFFSFLWFAKMIAL</sequence>
<proteinExistence type="inferred from homology"/>
<keyword evidence="3" id="KW-0813">Transport</keyword>
<name>A0ABT7QZ81_9BACT</name>
<evidence type="ECO:0000256" key="6">
    <source>
        <dbReference type="ARBA" id="ARBA00022989"/>
    </source>
</evidence>
<evidence type="ECO:0000256" key="7">
    <source>
        <dbReference type="ARBA" id="ARBA00023136"/>
    </source>
</evidence>
<dbReference type="InterPro" id="IPR006668">
    <property type="entry name" value="Mg_transptr_MgtE_intracell_dom"/>
</dbReference>
<dbReference type="EMBL" id="JAQIBD010000002">
    <property type="protein sequence ID" value="MDM5272160.1"/>
    <property type="molecule type" value="Genomic_DNA"/>
</dbReference>
<dbReference type="InterPro" id="IPR006667">
    <property type="entry name" value="SLC41_membr_dom"/>
</dbReference>
<evidence type="ECO:0000259" key="9">
    <source>
        <dbReference type="SMART" id="SM00924"/>
    </source>
</evidence>
<feature type="transmembrane region" description="Helical" evidence="8">
    <location>
        <begin position="391"/>
        <end position="412"/>
    </location>
</feature>
<comment type="caution">
    <text evidence="10">The sequence shown here is derived from an EMBL/GenBank/DDBJ whole genome shotgun (WGS) entry which is preliminary data.</text>
</comment>
<dbReference type="PANTHER" id="PTHR41394">
    <property type="entry name" value="MAGNESIUM TRANSPORTER MGTE"/>
    <property type="match status" value="1"/>
</dbReference>
<feature type="transmembrane region" description="Helical" evidence="8">
    <location>
        <begin position="363"/>
        <end position="385"/>
    </location>
</feature>
<organism evidence="10 11">
    <name type="scientific">Sulfurovum zhangzhouensis</name>
    <dbReference type="NCBI Taxonomy" id="3019067"/>
    <lineage>
        <taxon>Bacteria</taxon>
        <taxon>Pseudomonadati</taxon>
        <taxon>Campylobacterota</taxon>
        <taxon>Epsilonproteobacteria</taxon>
        <taxon>Campylobacterales</taxon>
        <taxon>Sulfurovaceae</taxon>
        <taxon>Sulfurovum</taxon>
    </lineage>
</organism>